<organism evidence="2 3">
    <name type="scientific">Azospirillum brasilense</name>
    <dbReference type="NCBI Taxonomy" id="192"/>
    <lineage>
        <taxon>Bacteria</taxon>
        <taxon>Pseudomonadati</taxon>
        <taxon>Pseudomonadota</taxon>
        <taxon>Alphaproteobacteria</taxon>
        <taxon>Rhodospirillales</taxon>
        <taxon>Azospirillaceae</taxon>
        <taxon>Azospirillum</taxon>
    </lineage>
</organism>
<evidence type="ECO:0000313" key="3">
    <source>
        <dbReference type="Proteomes" id="UP000298596"/>
    </source>
</evidence>
<evidence type="ECO:0000256" key="1">
    <source>
        <dbReference type="SAM" id="MobiDB-lite"/>
    </source>
</evidence>
<dbReference type="Pfam" id="PF09709">
    <property type="entry name" value="Cas_Csd1"/>
    <property type="match status" value="1"/>
</dbReference>
<accession>A0A4D8Q596</accession>
<geneLocation type="plasmid" evidence="2">
    <name>p1</name>
</geneLocation>
<reference evidence="2 3" key="1">
    <citation type="submission" date="2018-09" db="EMBL/GenBank/DDBJ databases">
        <title>Whole genome based analysis of evolution and adaptive divergence in Indian and Brazilian strains of Azospirillum brasilense.</title>
        <authorList>
            <person name="Singh C."/>
            <person name="Tripathi A.K."/>
        </authorList>
    </citation>
    <scope>NUCLEOTIDE SEQUENCE [LARGE SCALE GENOMIC DNA]</scope>
    <source>
        <strain evidence="2 3">MTCC4036</strain>
        <plasmid evidence="2 3">p1</plasmid>
    </source>
</reference>
<proteinExistence type="predicted"/>
<keyword evidence="2" id="KW-0614">Plasmid</keyword>
<protein>
    <submittedName>
        <fullName evidence="2">Type I-C CRISPR-associated protein Cas8c/Csd1</fullName>
    </submittedName>
</protein>
<dbReference type="AlphaFoldDB" id="A0A4D8Q596"/>
<dbReference type="InterPro" id="IPR010144">
    <property type="entry name" value="CRISPR-assoc_prot_Csd1-typ"/>
</dbReference>
<feature type="region of interest" description="Disordered" evidence="1">
    <location>
        <begin position="560"/>
        <end position="583"/>
    </location>
</feature>
<dbReference type="EMBL" id="CP032331">
    <property type="protein sequence ID" value="QCO04583.1"/>
    <property type="molecule type" value="Genomic_DNA"/>
</dbReference>
<dbReference type="Proteomes" id="UP000298596">
    <property type="component" value="Plasmid p1"/>
</dbReference>
<gene>
    <name evidence="2" type="primary">cas8c</name>
    <name evidence="2" type="ORF">D3867_22015</name>
</gene>
<dbReference type="NCBIfam" id="TIGR01863">
    <property type="entry name" value="cas_Csd1"/>
    <property type="match status" value="1"/>
</dbReference>
<sequence length="583" mass="63619">MTFGLVLSTDGEAVACDDLRLGAKGQSHGRPMTVPRSFKRSGIKPPPFFLWDNSRYVLGLGRPAEGSEPRAYADRAAAFRDWHELLFDGTDDPGLLAARRFLRSWTPERFGLAPFSPALLDRTIVFRLVGDTDADGRPRFLHDRPAARAVWEPHASDGDRPEAVCLVSGCTAPTARLHPVIKGVSGARKTGASLVSFHQAAFTSHGKRQGDNAPVSEAAAFRYGAALNALLTPGSGATLRIGDTTTVFWADAAVHGEAAARQVEALVTAALRPTGPPDPVRDGSDQRQAGRSWGWLGVPSAAQAVGLGIDPGIRVHILGLAPNGPRLSVRFWQELTAGELLVRLRAHWDDLRLEPPAWKTPPSPAALLYALARQGRPETIPPQLAGELMRAILTGHRYPRSVLTAVLQRLRAGDPIDGPRAALCKAILQRDARLYRRRTTDPSTGPNKGVPVSLDRTESDQAYRLGRLFAVLENTQRAALGRLNASVRDRYYGAASATPASVFPGLLRTTTHHLAVLHRDRRTRRLAVWFEREIDEIMRDLDMSLPRQLPPAGQGRFAVGYYQQRHARKPAPESADPVPQPQE</sequence>
<name>A0A4D8Q596_AZOBR</name>
<dbReference type="CDD" id="cd09757">
    <property type="entry name" value="Cas8c_I-C"/>
    <property type="match status" value="1"/>
</dbReference>
<evidence type="ECO:0000313" key="2">
    <source>
        <dbReference type="EMBL" id="QCO04583.1"/>
    </source>
</evidence>